<feature type="compositionally biased region" description="Basic and acidic residues" evidence="7">
    <location>
        <begin position="250"/>
        <end position="259"/>
    </location>
</feature>
<keyword evidence="5" id="KW-0472">Membrane</keyword>
<evidence type="ECO:0000256" key="1">
    <source>
        <dbReference type="ARBA" id="ARBA00004141"/>
    </source>
</evidence>
<proteinExistence type="inferred from homology"/>
<comment type="similarity">
    <text evidence="2 6">Belongs to the peroxisomal membrane protein PXMP2/4 family.</text>
</comment>
<dbReference type="AlphaFoldDB" id="A0A7S4B4G4"/>
<dbReference type="EMBL" id="HBIZ01010697">
    <property type="protein sequence ID" value="CAE0753745.1"/>
    <property type="molecule type" value="Transcribed_RNA"/>
</dbReference>
<dbReference type="PANTHER" id="PTHR11266:SF17">
    <property type="entry name" value="PROTEIN MPV17"/>
    <property type="match status" value="1"/>
</dbReference>
<evidence type="ECO:0008006" key="9">
    <source>
        <dbReference type="Google" id="ProtNLM"/>
    </source>
</evidence>
<accession>A0A7S4B4G4</accession>
<evidence type="ECO:0000256" key="3">
    <source>
        <dbReference type="ARBA" id="ARBA00022692"/>
    </source>
</evidence>
<reference evidence="8" key="1">
    <citation type="submission" date="2021-01" db="EMBL/GenBank/DDBJ databases">
        <authorList>
            <person name="Corre E."/>
            <person name="Pelletier E."/>
            <person name="Niang G."/>
            <person name="Scheremetjew M."/>
            <person name="Finn R."/>
            <person name="Kale V."/>
            <person name="Holt S."/>
            <person name="Cochrane G."/>
            <person name="Meng A."/>
            <person name="Brown T."/>
            <person name="Cohen L."/>
        </authorList>
    </citation>
    <scope>NUCLEOTIDE SEQUENCE</scope>
    <source>
        <strain evidence="8">CCMP645</strain>
    </source>
</reference>
<sequence>MHLPFCASSLSAAATVISDSYLLCLSAHPIATKAATASTLAWAGDAAAQAVEQNRRPPERRRYDARRALSFSVFGMAYTGCFQHGLFAWYAEVCDGSALVCLLRDSEQAQHIQPLLAAAQKTVINQCGAIPALYYPLFFATTGAIRGETREQTSARARRDFGPLMKRNLAFWLPTQFVQFSAVPLELQVPYVCVAGLAWNFILSARALASEAPSEPPPEGVVVPTALGRPERSRITVQLRAEDLPAAEPESPRSIKKVE</sequence>
<evidence type="ECO:0000256" key="2">
    <source>
        <dbReference type="ARBA" id="ARBA00006824"/>
    </source>
</evidence>
<keyword evidence="4" id="KW-1133">Transmembrane helix</keyword>
<evidence type="ECO:0000313" key="8">
    <source>
        <dbReference type="EMBL" id="CAE0753745.1"/>
    </source>
</evidence>
<dbReference type="InterPro" id="IPR007248">
    <property type="entry name" value="Mpv17_PMP22"/>
</dbReference>
<dbReference type="GO" id="GO:0005737">
    <property type="term" value="C:cytoplasm"/>
    <property type="evidence" value="ECO:0007669"/>
    <property type="project" value="TreeGrafter"/>
</dbReference>
<evidence type="ECO:0000256" key="6">
    <source>
        <dbReference type="RuleBase" id="RU363053"/>
    </source>
</evidence>
<protein>
    <recommendedName>
        <fullName evidence="9">Peroxisomal membrane protein MPV17</fullName>
    </recommendedName>
</protein>
<evidence type="ECO:0000256" key="7">
    <source>
        <dbReference type="SAM" id="MobiDB-lite"/>
    </source>
</evidence>
<dbReference type="PANTHER" id="PTHR11266">
    <property type="entry name" value="PEROXISOMAL MEMBRANE PROTEIN 2, PXMP2 MPV17"/>
    <property type="match status" value="1"/>
</dbReference>
<name>A0A7S4B4G4_CHRCT</name>
<evidence type="ECO:0000256" key="5">
    <source>
        <dbReference type="ARBA" id="ARBA00023136"/>
    </source>
</evidence>
<evidence type="ECO:0000256" key="4">
    <source>
        <dbReference type="ARBA" id="ARBA00022989"/>
    </source>
</evidence>
<comment type="subcellular location">
    <subcellularLocation>
        <location evidence="1">Membrane</location>
        <topology evidence="1">Multi-pass membrane protein</topology>
    </subcellularLocation>
</comment>
<organism evidence="8">
    <name type="scientific">Chrysotila carterae</name>
    <name type="common">Marine alga</name>
    <name type="synonym">Syracosphaera carterae</name>
    <dbReference type="NCBI Taxonomy" id="13221"/>
    <lineage>
        <taxon>Eukaryota</taxon>
        <taxon>Haptista</taxon>
        <taxon>Haptophyta</taxon>
        <taxon>Prymnesiophyceae</taxon>
        <taxon>Isochrysidales</taxon>
        <taxon>Isochrysidaceae</taxon>
        <taxon>Chrysotila</taxon>
    </lineage>
</organism>
<gene>
    <name evidence="8" type="ORF">PCAR00345_LOCUS6332</name>
</gene>
<dbReference type="GO" id="GO:0016020">
    <property type="term" value="C:membrane"/>
    <property type="evidence" value="ECO:0007669"/>
    <property type="project" value="UniProtKB-SubCell"/>
</dbReference>
<keyword evidence="3" id="KW-0812">Transmembrane</keyword>
<feature type="region of interest" description="Disordered" evidence="7">
    <location>
        <begin position="240"/>
        <end position="259"/>
    </location>
</feature>
<dbReference type="Pfam" id="PF04117">
    <property type="entry name" value="Mpv17_PMP22"/>
    <property type="match status" value="1"/>
</dbReference>